<gene>
    <name evidence="1" type="ORF">ITP53_17570</name>
</gene>
<dbReference type="AlphaFoldDB" id="A0A931A701"/>
<name>A0A931A701_9ACTN</name>
<protein>
    <submittedName>
        <fullName evidence="1">Uncharacterized protein</fullName>
    </submittedName>
</protein>
<accession>A0A931A701</accession>
<keyword evidence="2" id="KW-1185">Reference proteome</keyword>
<evidence type="ECO:0000313" key="1">
    <source>
        <dbReference type="EMBL" id="MBF8187511.1"/>
    </source>
</evidence>
<sequence length="51" mass="5637">MTLLDVRAAVAVAAELNARPRETLGWETLAERLSTLPATSNQCRIRQRSPC</sequence>
<organism evidence="1 2">
    <name type="scientific">Nonomuraea cypriaca</name>
    <dbReference type="NCBI Taxonomy" id="1187855"/>
    <lineage>
        <taxon>Bacteria</taxon>
        <taxon>Bacillati</taxon>
        <taxon>Actinomycetota</taxon>
        <taxon>Actinomycetes</taxon>
        <taxon>Streptosporangiales</taxon>
        <taxon>Streptosporangiaceae</taxon>
        <taxon>Nonomuraea</taxon>
    </lineage>
</organism>
<comment type="caution">
    <text evidence="1">The sequence shown here is derived from an EMBL/GenBank/DDBJ whole genome shotgun (WGS) entry which is preliminary data.</text>
</comment>
<evidence type="ECO:0000313" key="2">
    <source>
        <dbReference type="Proteomes" id="UP000605361"/>
    </source>
</evidence>
<proteinExistence type="predicted"/>
<reference evidence="1" key="1">
    <citation type="submission" date="2020-11" db="EMBL/GenBank/DDBJ databases">
        <title>Whole-genome analyses of Nonomuraea sp. K274.</title>
        <authorList>
            <person name="Veyisoglu A."/>
        </authorList>
    </citation>
    <scope>NUCLEOTIDE SEQUENCE</scope>
    <source>
        <strain evidence="1">K274</strain>
    </source>
</reference>
<dbReference type="EMBL" id="JADOGI010000046">
    <property type="protein sequence ID" value="MBF8187511.1"/>
    <property type="molecule type" value="Genomic_DNA"/>
</dbReference>
<dbReference type="Proteomes" id="UP000605361">
    <property type="component" value="Unassembled WGS sequence"/>
</dbReference>